<feature type="domain" description="Enoyl reductase (ER)" evidence="1">
    <location>
        <begin position="10"/>
        <end position="325"/>
    </location>
</feature>
<gene>
    <name evidence="2" type="ORF">FIBSPDRAFT_772410</name>
</gene>
<dbReference type="PANTHER" id="PTHR43677">
    <property type="entry name" value="SHORT-CHAIN DEHYDROGENASE/REDUCTASE"/>
    <property type="match status" value="1"/>
</dbReference>
<dbReference type="Proteomes" id="UP000076532">
    <property type="component" value="Unassembled WGS sequence"/>
</dbReference>
<dbReference type="Gene3D" id="3.90.180.10">
    <property type="entry name" value="Medium-chain alcohol dehydrogenases, catalytic domain"/>
    <property type="match status" value="1"/>
</dbReference>
<dbReference type="SUPFAM" id="SSF50129">
    <property type="entry name" value="GroES-like"/>
    <property type="match status" value="1"/>
</dbReference>
<dbReference type="InterPro" id="IPR013154">
    <property type="entry name" value="ADH-like_N"/>
</dbReference>
<accession>A0A166XCF8</accession>
<dbReference type="EMBL" id="KV417480">
    <property type="protein sequence ID" value="KZP34644.1"/>
    <property type="molecule type" value="Genomic_DNA"/>
</dbReference>
<dbReference type="STRING" id="436010.A0A166XCF8"/>
<keyword evidence="3" id="KW-1185">Reference proteome</keyword>
<dbReference type="InterPro" id="IPR013149">
    <property type="entry name" value="ADH-like_C"/>
</dbReference>
<evidence type="ECO:0000313" key="2">
    <source>
        <dbReference type="EMBL" id="KZP34644.1"/>
    </source>
</evidence>
<dbReference type="InterPro" id="IPR051397">
    <property type="entry name" value="Zn-ADH-like_protein"/>
</dbReference>
<dbReference type="InterPro" id="IPR011032">
    <property type="entry name" value="GroES-like_sf"/>
</dbReference>
<dbReference type="Pfam" id="PF08240">
    <property type="entry name" value="ADH_N"/>
    <property type="match status" value="1"/>
</dbReference>
<dbReference type="Gene3D" id="3.40.50.720">
    <property type="entry name" value="NAD(P)-binding Rossmann-like Domain"/>
    <property type="match status" value="1"/>
</dbReference>
<dbReference type="OrthoDB" id="10257049at2759"/>
<dbReference type="PANTHER" id="PTHR43677:SF4">
    <property type="entry name" value="QUINONE OXIDOREDUCTASE-LIKE PROTEIN 2"/>
    <property type="match status" value="1"/>
</dbReference>
<dbReference type="GO" id="GO:0005739">
    <property type="term" value="C:mitochondrion"/>
    <property type="evidence" value="ECO:0007669"/>
    <property type="project" value="TreeGrafter"/>
</dbReference>
<evidence type="ECO:0000313" key="3">
    <source>
        <dbReference type="Proteomes" id="UP000076532"/>
    </source>
</evidence>
<dbReference type="AlphaFoldDB" id="A0A166XCF8"/>
<dbReference type="Pfam" id="PF00107">
    <property type="entry name" value="ADH_zinc_N"/>
    <property type="match status" value="1"/>
</dbReference>
<sequence length="335" mass="35891">MRGFVVEKFAHPRDIALSNNAPEPTLGPQQLLIDVYSAGLNFYDILQAQGKHQNLIKPPFTLGTEMAGRISANSPIPKGCTLKPGQRVFGSAQGSYADRVAVDFNQVLPLPDTLTFDEGAGLHVTWPTSYEALVGRAQLKAGEWVLVTAAAGGVGIAAAILAHALGAKVIAAAGSDEKLAICKKYGAADYAVNYSVPGWQKEVLKITGGKGVDVVYDPVGLIQDSLKCIAWKGRAIVVGFAAGKIEKLPLNLVLLKNISIVGIHWGAYYKKEPGHIIPGVWEPLLELLASGKAKPVVFTDTFPLKDLAKGLEALERRETWGKVIVRIKDEHSSKL</sequence>
<proteinExistence type="predicted"/>
<dbReference type="InterPro" id="IPR036291">
    <property type="entry name" value="NAD(P)-bd_dom_sf"/>
</dbReference>
<dbReference type="GO" id="GO:0016491">
    <property type="term" value="F:oxidoreductase activity"/>
    <property type="evidence" value="ECO:0007669"/>
    <property type="project" value="InterPro"/>
</dbReference>
<evidence type="ECO:0000259" key="1">
    <source>
        <dbReference type="SMART" id="SM00829"/>
    </source>
</evidence>
<reference evidence="2 3" key="1">
    <citation type="journal article" date="2016" name="Mol. Biol. Evol.">
        <title>Comparative Genomics of Early-Diverging Mushroom-Forming Fungi Provides Insights into the Origins of Lignocellulose Decay Capabilities.</title>
        <authorList>
            <person name="Nagy L.G."/>
            <person name="Riley R."/>
            <person name="Tritt A."/>
            <person name="Adam C."/>
            <person name="Daum C."/>
            <person name="Floudas D."/>
            <person name="Sun H."/>
            <person name="Yadav J.S."/>
            <person name="Pangilinan J."/>
            <person name="Larsson K.H."/>
            <person name="Matsuura K."/>
            <person name="Barry K."/>
            <person name="Labutti K."/>
            <person name="Kuo R."/>
            <person name="Ohm R.A."/>
            <person name="Bhattacharya S.S."/>
            <person name="Shirouzu T."/>
            <person name="Yoshinaga Y."/>
            <person name="Martin F.M."/>
            <person name="Grigoriev I.V."/>
            <person name="Hibbett D.S."/>
        </authorList>
    </citation>
    <scope>NUCLEOTIDE SEQUENCE [LARGE SCALE GENOMIC DNA]</scope>
    <source>
        <strain evidence="2 3">CBS 109695</strain>
    </source>
</reference>
<organism evidence="2 3">
    <name type="scientific">Athelia psychrophila</name>
    <dbReference type="NCBI Taxonomy" id="1759441"/>
    <lineage>
        <taxon>Eukaryota</taxon>
        <taxon>Fungi</taxon>
        <taxon>Dikarya</taxon>
        <taxon>Basidiomycota</taxon>
        <taxon>Agaricomycotina</taxon>
        <taxon>Agaricomycetes</taxon>
        <taxon>Agaricomycetidae</taxon>
        <taxon>Atheliales</taxon>
        <taxon>Atheliaceae</taxon>
        <taxon>Athelia</taxon>
    </lineage>
</organism>
<dbReference type="SUPFAM" id="SSF51735">
    <property type="entry name" value="NAD(P)-binding Rossmann-fold domains"/>
    <property type="match status" value="1"/>
</dbReference>
<dbReference type="InterPro" id="IPR020843">
    <property type="entry name" value="ER"/>
</dbReference>
<dbReference type="CDD" id="cd08241">
    <property type="entry name" value="QOR1"/>
    <property type="match status" value="1"/>
</dbReference>
<protein>
    <submittedName>
        <fullName evidence="2">NAD(P)-binding protein</fullName>
    </submittedName>
</protein>
<dbReference type="SMART" id="SM00829">
    <property type="entry name" value="PKS_ER"/>
    <property type="match status" value="1"/>
</dbReference>
<name>A0A166XCF8_9AGAM</name>